<evidence type="ECO:0000313" key="1">
    <source>
        <dbReference type="EMBL" id="QJR01749.1"/>
    </source>
</evidence>
<evidence type="ECO:0000313" key="2">
    <source>
        <dbReference type="Proteomes" id="UP000502611"/>
    </source>
</evidence>
<gene>
    <name evidence="1" type="ORF">HH800_05795</name>
</gene>
<protein>
    <submittedName>
        <fullName evidence="1">Uncharacterized protein</fullName>
    </submittedName>
</protein>
<dbReference type="AlphaFoldDB" id="A0A6M4G3T2"/>
<dbReference type="RefSeq" id="WP_169860466.1">
    <property type="nucleotide sequence ID" value="NZ_CP053021.1"/>
</dbReference>
<dbReference type="EMBL" id="CP053021">
    <property type="protein sequence ID" value="QJR01749.1"/>
    <property type="molecule type" value="Genomic_DNA"/>
</dbReference>
<accession>A0A6M4G3T2</accession>
<proteinExistence type="predicted"/>
<dbReference type="Proteomes" id="UP000502611">
    <property type="component" value="Chromosome"/>
</dbReference>
<reference evidence="1 2" key="1">
    <citation type="submission" date="2020-04" db="EMBL/GenBank/DDBJ databases">
        <title>The Whole Genome Analysis of High salt-tolerant Sphingobium yanoikuyae YC-XJ2 with Aryl organophosphorus flame retardants (aryl-OPFRs)-degrading capacity and characteristics of Related phosphotriesterase.</title>
        <authorList>
            <person name="Li X."/>
        </authorList>
    </citation>
    <scope>NUCLEOTIDE SEQUENCE [LARGE SCALE GENOMIC DNA]</scope>
    <source>
        <strain evidence="1 2">YC-XJ2</strain>
    </source>
</reference>
<name>A0A6M4G3T2_SPHYA</name>
<sequence>MPAYREQELGRRALDLIREQGRMRDLKETPAEKAKRIGVPLIPAKPKVPAAPFNPNRTVSVCGECGLEMKAVMGFVCSRANCPCFPQVTA</sequence>
<organism evidence="1 2">
    <name type="scientific">Sphingobium yanoikuyae</name>
    <name type="common">Sphingomonas yanoikuyae</name>
    <dbReference type="NCBI Taxonomy" id="13690"/>
    <lineage>
        <taxon>Bacteria</taxon>
        <taxon>Pseudomonadati</taxon>
        <taxon>Pseudomonadota</taxon>
        <taxon>Alphaproteobacteria</taxon>
        <taxon>Sphingomonadales</taxon>
        <taxon>Sphingomonadaceae</taxon>
        <taxon>Sphingobium</taxon>
    </lineage>
</organism>